<proteinExistence type="predicted"/>
<reference evidence="2" key="1">
    <citation type="submission" date="2016-11" db="EMBL/GenBank/DDBJ databases">
        <authorList>
            <person name="Varghese N."/>
            <person name="Submissions S."/>
        </authorList>
    </citation>
    <scope>NUCLEOTIDE SEQUENCE [LARGE SCALE GENOMIC DNA]</scope>
    <source>
        <strain evidence="2">DSM 9756</strain>
    </source>
</reference>
<dbReference type="AlphaFoldDB" id="A0A1M5FZP0"/>
<dbReference type="EMBL" id="FQVB01000034">
    <property type="protein sequence ID" value="SHF96874.1"/>
    <property type="molecule type" value="Genomic_DNA"/>
</dbReference>
<organism evidence="1 2">
    <name type="scientific">Desulfacinum infernum DSM 9756</name>
    <dbReference type="NCBI Taxonomy" id="1121391"/>
    <lineage>
        <taxon>Bacteria</taxon>
        <taxon>Pseudomonadati</taxon>
        <taxon>Thermodesulfobacteriota</taxon>
        <taxon>Syntrophobacteria</taxon>
        <taxon>Syntrophobacterales</taxon>
        <taxon>Syntrophobacteraceae</taxon>
        <taxon>Desulfacinum</taxon>
    </lineage>
</organism>
<accession>A0A1M5FZP0</accession>
<feature type="non-terminal residue" evidence="1">
    <location>
        <position position="1"/>
    </location>
</feature>
<protein>
    <submittedName>
        <fullName evidence="1">Uncharacterized protein</fullName>
    </submittedName>
</protein>
<keyword evidence="2" id="KW-1185">Reference proteome</keyword>
<sequence>GRFPVSTHGFVGDCAVFCVSAADERGSAEAAIITDGRMLSLSAMGCTASWQPIAQCSSPQRGKTTNRRAVCGRSARTVRRGEGLGNESFLPLSGGFFPKERFILRCHGPCVMGADRKEQCFRLLVGAALASIGIPGKPATTEDASWFTLSSRRGGEPRHDRWVTGRTALAQSALKHRGT</sequence>
<gene>
    <name evidence="1" type="ORF">SAMN02745206_03008</name>
</gene>
<name>A0A1M5FZP0_9BACT</name>
<dbReference type="Proteomes" id="UP000184076">
    <property type="component" value="Unassembled WGS sequence"/>
</dbReference>
<evidence type="ECO:0000313" key="1">
    <source>
        <dbReference type="EMBL" id="SHF96874.1"/>
    </source>
</evidence>
<evidence type="ECO:0000313" key="2">
    <source>
        <dbReference type="Proteomes" id="UP000184076"/>
    </source>
</evidence>